<proteinExistence type="predicted"/>
<dbReference type="InterPro" id="IPR027417">
    <property type="entry name" value="P-loop_NTPase"/>
</dbReference>
<dbReference type="Pfam" id="PF00005">
    <property type="entry name" value="ABC_tran"/>
    <property type="match status" value="1"/>
</dbReference>
<dbReference type="PANTHER" id="PTHR24220">
    <property type="entry name" value="IMPORT ATP-BINDING PROTEIN"/>
    <property type="match status" value="1"/>
</dbReference>
<dbReference type="SMART" id="SM00382">
    <property type="entry name" value="AAA"/>
    <property type="match status" value="1"/>
</dbReference>
<evidence type="ECO:0000256" key="1">
    <source>
        <dbReference type="ARBA" id="ARBA00022448"/>
    </source>
</evidence>
<keyword evidence="3 5" id="KW-0067">ATP-binding</keyword>
<keyword evidence="6" id="KW-1185">Reference proteome</keyword>
<dbReference type="RefSeq" id="WP_018385501.1">
    <property type="nucleotide sequence ID" value="NZ_LLZU01000008.1"/>
</dbReference>
<dbReference type="InterPro" id="IPR003439">
    <property type="entry name" value="ABC_transporter-like_ATP-bd"/>
</dbReference>
<keyword evidence="2" id="KW-0547">Nucleotide-binding</keyword>
<dbReference type="CDD" id="cd03255">
    <property type="entry name" value="ABC_MJ0796_LolCDE_FtsE"/>
    <property type="match status" value="1"/>
</dbReference>
<dbReference type="GO" id="GO:0098796">
    <property type="term" value="C:membrane protein complex"/>
    <property type="evidence" value="ECO:0007669"/>
    <property type="project" value="UniProtKB-ARBA"/>
</dbReference>
<gene>
    <name evidence="5" type="ORF">AQ490_17930</name>
</gene>
<evidence type="ECO:0000259" key="4">
    <source>
        <dbReference type="PROSITE" id="PS50893"/>
    </source>
</evidence>
<comment type="caution">
    <text evidence="5">The sequence shown here is derived from an EMBL/GenBank/DDBJ whole genome shotgun (WGS) entry which is preliminary data.</text>
</comment>
<sequence length="255" mass="26772">MARLELDNVVREYRRGQQSVRALNGVSLSLSGGQLVSVLGPSGSGKSTMLHLMGALDSPSSGRVLLDGTDLGGLNDDRLADLRRRRVGFIFQFFNLLPSLTAWENVAVPRLLDGTRLADVRDEAMDLLQRVGLGERADHRPNEMSGGQMQRVAVARALIMDPVVILADEPTGNLDSRTGKELLDLLAGIAHDEAGRSVVMVTHSMEAALRSDRAVLLVDGQVAADGPPDDVVAAVVGKGTAPGAGSGTPGGGAPR</sequence>
<dbReference type="STRING" id="76728.AQ490_17930"/>
<dbReference type="Gene3D" id="3.40.50.300">
    <property type="entry name" value="P-loop containing nucleotide triphosphate hydrolases"/>
    <property type="match status" value="1"/>
</dbReference>
<feature type="domain" description="ABC transporter" evidence="4">
    <location>
        <begin position="4"/>
        <end position="244"/>
    </location>
</feature>
<keyword evidence="1" id="KW-0813">Transport</keyword>
<protein>
    <submittedName>
        <fullName evidence="5">ABC transporter ATP-binding protein</fullName>
    </submittedName>
</protein>
<dbReference type="GO" id="GO:0022857">
    <property type="term" value="F:transmembrane transporter activity"/>
    <property type="evidence" value="ECO:0007669"/>
    <property type="project" value="TreeGrafter"/>
</dbReference>
<dbReference type="InterPro" id="IPR003593">
    <property type="entry name" value="AAA+_ATPase"/>
</dbReference>
<dbReference type="OrthoDB" id="9802264at2"/>
<reference evidence="5 6" key="1">
    <citation type="submission" date="2015-10" db="EMBL/GenBank/DDBJ databases">
        <title>Draft genome sequence of pyrrolomycin-producing Streptomyces vitaminophilus.</title>
        <authorList>
            <person name="Graham D.E."/>
            <person name="Mahan K.M."/>
            <person name="Klingeman D.M."/>
            <person name="Hettich R.L."/>
            <person name="Parry R.J."/>
        </authorList>
    </citation>
    <scope>NUCLEOTIDE SEQUENCE [LARGE SCALE GENOMIC DNA]</scope>
    <source>
        <strain evidence="5 6">ATCC 31673</strain>
    </source>
</reference>
<dbReference type="FunFam" id="3.40.50.300:FF:000032">
    <property type="entry name" value="Export ABC transporter ATP-binding protein"/>
    <property type="match status" value="1"/>
</dbReference>
<dbReference type="PANTHER" id="PTHR24220:SF86">
    <property type="entry name" value="ABC TRANSPORTER ABCH.1"/>
    <property type="match status" value="1"/>
</dbReference>
<accession>A0A0T6LUW2</accession>
<dbReference type="GO" id="GO:0005524">
    <property type="term" value="F:ATP binding"/>
    <property type="evidence" value="ECO:0007669"/>
    <property type="project" value="UniProtKB-KW"/>
</dbReference>
<dbReference type="InterPro" id="IPR015854">
    <property type="entry name" value="ABC_transpr_LolD-like"/>
</dbReference>
<evidence type="ECO:0000256" key="3">
    <source>
        <dbReference type="ARBA" id="ARBA00022840"/>
    </source>
</evidence>
<dbReference type="eggNOG" id="COG1136">
    <property type="taxonomic scope" value="Bacteria"/>
</dbReference>
<dbReference type="GO" id="GO:0016887">
    <property type="term" value="F:ATP hydrolysis activity"/>
    <property type="evidence" value="ECO:0007669"/>
    <property type="project" value="InterPro"/>
</dbReference>
<dbReference type="InterPro" id="IPR017911">
    <property type="entry name" value="MacB-like_ATP-bd"/>
</dbReference>
<evidence type="ECO:0000313" key="5">
    <source>
        <dbReference type="EMBL" id="KRV49943.1"/>
    </source>
</evidence>
<dbReference type="SUPFAM" id="SSF52540">
    <property type="entry name" value="P-loop containing nucleoside triphosphate hydrolases"/>
    <property type="match status" value="1"/>
</dbReference>
<dbReference type="InterPro" id="IPR017871">
    <property type="entry name" value="ABC_transporter-like_CS"/>
</dbReference>
<name>A0A0T6LUW2_WENVI</name>
<evidence type="ECO:0000256" key="2">
    <source>
        <dbReference type="ARBA" id="ARBA00022741"/>
    </source>
</evidence>
<dbReference type="EMBL" id="LLZU01000008">
    <property type="protein sequence ID" value="KRV49943.1"/>
    <property type="molecule type" value="Genomic_DNA"/>
</dbReference>
<dbReference type="PROSITE" id="PS50893">
    <property type="entry name" value="ABC_TRANSPORTER_2"/>
    <property type="match status" value="1"/>
</dbReference>
<organism evidence="5 6">
    <name type="scientific">Wenjunlia vitaminophila</name>
    <name type="common">Streptomyces vitaminophilus</name>
    <dbReference type="NCBI Taxonomy" id="76728"/>
    <lineage>
        <taxon>Bacteria</taxon>
        <taxon>Bacillati</taxon>
        <taxon>Actinomycetota</taxon>
        <taxon>Actinomycetes</taxon>
        <taxon>Kitasatosporales</taxon>
        <taxon>Streptomycetaceae</taxon>
        <taxon>Wenjunlia</taxon>
    </lineage>
</organism>
<evidence type="ECO:0000313" key="6">
    <source>
        <dbReference type="Proteomes" id="UP000050867"/>
    </source>
</evidence>
<dbReference type="GO" id="GO:0005886">
    <property type="term" value="C:plasma membrane"/>
    <property type="evidence" value="ECO:0007669"/>
    <property type="project" value="TreeGrafter"/>
</dbReference>
<dbReference type="PROSITE" id="PS00211">
    <property type="entry name" value="ABC_TRANSPORTER_1"/>
    <property type="match status" value="1"/>
</dbReference>
<dbReference type="AlphaFoldDB" id="A0A0T6LUW2"/>
<dbReference type="Proteomes" id="UP000050867">
    <property type="component" value="Unassembled WGS sequence"/>
</dbReference>